<dbReference type="AlphaFoldDB" id="A0A9D2N4M8"/>
<evidence type="ECO:0000256" key="5">
    <source>
        <dbReference type="ARBA" id="ARBA00022927"/>
    </source>
</evidence>
<evidence type="ECO:0000256" key="9">
    <source>
        <dbReference type="RuleBase" id="RU003945"/>
    </source>
</evidence>
<accession>A0A9D2N4M8</accession>
<dbReference type="GO" id="GO:0051205">
    <property type="term" value="P:protein insertion into membrane"/>
    <property type="evidence" value="ECO:0007669"/>
    <property type="project" value="TreeGrafter"/>
</dbReference>
<feature type="transmembrane region" description="Helical" evidence="11">
    <location>
        <begin position="113"/>
        <end position="134"/>
    </location>
</feature>
<reference evidence="13" key="1">
    <citation type="journal article" date="2021" name="PeerJ">
        <title>Extensive microbial diversity within the chicken gut microbiome revealed by metagenomics and culture.</title>
        <authorList>
            <person name="Gilroy R."/>
            <person name="Ravi A."/>
            <person name="Getino M."/>
            <person name="Pursley I."/>
            <person name="Horton D.L."/>
            <person name="Alikhan N.F."/>
            <person name="Baker D."/>
            <person name="Gharbi K."/>
            <person name="Hall N."/>
            <person name="Watson M."/>
            <person name="Adriaenssens E.M."/>
            <person name="Foster-Nyarko E."/>
            <person name="Jarju S."/>
            <person name="Secka A."/>
            <person name="Antonio M."/>
            <person name="Oren A."/>
            <person name="Chaudhuri R.R."/>
            <person name="La Ragione R."/>
            <person name="Hildebrand F."/>
            <person name="Pallen M.J."/>
        </authorList>
    </citation>
    <scope>NUCLEOTIDE SEQUENCE</scope>
    <source>
        <strain evidence="13">ChiSxjej6B18-287</strain>
    </source>
</reference>
<dbReference type="EMBL" id="DWWV01000039">
    <property type="protein sequence ID" value="HJC09830.1"/>
    <property type="molecule type" value="Genomic_DNA"/>
</dbReference>
<evidence type="ECO:0000256" key="1">
    <source>
        <dbReference type="ARBA" id="ARBA00004651"/>
    </source>
</evidence>
<dbReference type="CDD" id="cd20070">
    <property type="entry name" value="5TM_YidC_Alb3"/>
    <property type="match status" value="1"/>
</dbReference>
<feature type="transmembrane region" description="Helical" evidence="11">
    <location>
        <begin position="226"/>
        <end position="249"/>
    </location>
</feature>
<sequence length="355" mass="39691">MMFSLLTAANWPIIGQLCWLLGKVMNFIYEILDKILPSDNGLVGLSIIIYTILVYTLMMPLTIKQQRSSKMMAVINPEVQAIQKKYKNKRDQASQMKMQEEVQQVYDKYGTSMMGGCLQMLIQMPLLFALYPVVYDIENYIPAIKDAPAEVNRFLTIPDLTISPTQMISNSGSFGLPAAVIIVTAILIPVLSGAVQYISIRLSQAISGQQVDKDNPMASTMKTMNVTMPLFSVFIAFSFSAGIGLYWIVSAVVRCVQQIFINKSLKKMSVEDLIEKNKEKAEKKKQKRGERAERINAMAQTNTKSIKESAKKNVSAESEKEKEKKLEQARKNASNAKSGSLAAKANMVKKFNENN</sequence>
<evidence type="ECO:0000256" key="11">
    <source>
        <dbReference type="SAM" id="Phobius"/>
    </source>
</evidence>
<evidence type="ECO:0000313" key="14">
    <source>
        <dbReference type="Proteomes" id="UP000823893"/>
    </source>
</evidence>
<evidence type="ECO:0000313" key="13">
    <source>
        <dbReference type="EMBL" id="HJC09830.1"/>
    </source>
</evidence>
<dbReference type="Proteomes" id="UP000823893">
    <property type="component" value="Unassembled WGS sequence"/>
</dbReference>
<keyword evidence="6 11" id="KW-1133">Transmembrane helix</keyword>
<dbReference type="PANTHER" id="PTHR12428:SF65">
    <property type="entry name" value="CYTOCHROME C OXIDASE ASSEMBLY PROTEIN COX18, MITOCHONDRIAL"/>
    <property type="match status" value="1"/>
</dbReference>
<keyword evidence="2" id="KW-0813">Transport</keyword>
<organism evidence="13 14">
    <name type="scientific">Candidatus Blautia merdigallinarum</name>
    <dbReference type="NCBI Taxonomy" id="2838495"/>
    <lineage>
        <taxon>Bacteria</taxon>
        <taxon>Bacillati</taxon>
        <taxon>Bacillota</taxon>
        <taxon>Clostridia</taxon>
        <taxon>Lachnospirales</taxon>
        <taxon>Lachnospiraceae</taxon>
        <taxon>Blautia</taxon>
    </lineage>
</organism>
<dbReference type="GO" id="GO:0015031">
    <property type="term" value="P:protein transport"/>
    <property type="evidence" value="ECO:0007669"/>
    <property type="project" value="UniProtKB-KW"/>
</dbReference>
<evidence type="ECO:0000256" key="3">
    <source>
        <dbReference type="ARBA" id="ARBA00022475"/>
    </source>
</evidence>
<protein>
    <submittedName>
        <fullName evidence="13">YidC/Oxa1 family membrane protein insertase</fullName>
    </submittedName>
</protein>
<name>A0A9D2N4M8_9FIRM</name>
<reference evidence="13" key="2">
    <citation type="submission" date="2021-04" db="EMBL/GenBank/DDBJ databases">
        <authorList>
            <person name="Gilroy R."/>
        </authorList>
    </citation>
    <scope>NUCLEOTIDE SEQUENCE</scope>
    <source>
        <strain evidence="13">ChiSxjej6B18-287</strain>
    </source>
</reference>
<feature type="region of interest" description="Disordered" evidence="10">
    <location>
        <begin position="279"/>
        <end position="355"/>
    </location>
</feature>
<dbReference type="PANTHER" id="PTHR12428">
    <property type="entry name" value="OXA1"/>
    <property type="match status" value="1"/>
</dbReference>
<dbReference type="InterPro" id="IPR001708">
    <property type="entry name" value="YidC/ALB3/OXA1/COX18"/>
</dbReference>
<keyword evidence="4 9" id="KW-0812">Transmembrane</keyword>
<evidence type="ECO:0000259" key="12">
    <source>
        <dbReference type="Pfam" id="PF02096"/>
    </source>
</evidence>
<dbReference type="NCBIfam" id="TIGR03592">
    <property type="entry name" value="yidC_oxa1_cterm"/>
    <property type="match status" value="1"/>
</dbReference>
<keyword evidence="3" id="KW-1003">Cell membrane</keyword>
<feature type="compositionally biased region" description="Basic and acidic residues" evidence="10">
    <location>
        <begin position="317"/>
        <end position="330"/>
    </location>
</feature>
<evidence type="ECO:0000256" key="6">
    <source>
        <dbReference type="ARBA" id="ARBA00022989"/>
    </source>
</evidence>
<dbReference type="InterPro" id="IPR028055">
    <property type="entry name" value="YidC/Oxa/ALB_C"/>
</dbReference>
<keyword evidence="8" id="KW-0143">Chaperone</keyword>
<feature type="transmembrane region" description="Helical" evidence="11">
    <location>
        <begin position="174"/>
        <end position="195"/>
    </location>
</feature>
<evidence type="ECO:0000256" key="4">
    <source>
        <dbReference type="ARBA" id="ARBA00022692"/>
    </source>
</evidence>
<feature type="domain" description="Membrane insertase YidC/Oxa/ALB C-terminal" evidence="12">
    <location>
        <begin position="44"/>
        <end position="263"/>
    </location>
</feature>
<gene>
    <name evidence="13" type="ORF">H9935_03330</name>
</gene>
<evidence type="ECO:0000256" key="10">
    <source>
        <dbReference type="SAM" id="MobiDB-lite"/>
    </source>
</evidence>
<evidence type="ECO:0000256" key="2">
    <source>
        <dbReference type="ARBA" id="ARBA00022448"/>
    </source>
</evidence>
<comment type="subcellular location">
    <subcellularLocation>
        <location evidence="1">Cell membrane</location>
        <topology evidence="1">Multi-pass membrane protein</topology>
    </subcellularLocation>
    <subcellularLocation>
        <location evidence="9">Membrane</location>
        <topology evidence="9">Multi-pass membrane protein</topology>
    </subcellularLocation>
</comment>
<dbReference type="Pfam" id="PF02096">
    <property type="entry name" value="60KD_IMP"/>
    <property type="match status" value="1"/>
</dbReference>
<dbReference type="GO" id="GO:0032977">
    <property type="term" value="F:membrane insertase activity"/>
    <property type="evidence" value="ECO:0007669"/>
    <property type="project" value="InterPro"/>
</dbReference>
<evidence type="ECO:0000256" key="7">
    <source>
        <dbReference type="ARBA" id="ARBA00023136"/>
    </source>
</evidence>
<feature type="transmembrane region" description="Helical" evidence="11">
    <location>
        <begin position="42"/>
        <end position="63"/>
    </location>
</feature>
<comment type="similarity">
    <text evidence="9">Belongs to the OXA1/ALB3/YidC family.</text>
</comment>
<keyword evidence="5" id="KW-0653">Protein transport</keyword>
<proteinExistence type="inferred from homology"/>
<dbReference type="InterPro" id="IPR047196">
    <property type="entry name" value="YidC_ALB_C"/>
</dbReference>
<dbReference type="GO" id="GO:0005886">
    <property type="term" value="C:plasma membrane"/>
    <property type="evidence" value="ECO:0007669"/>
    <property type="project" value="UniProtKB-SubCell"/>
</dbReference>
<keyword evidence="7 11" id="KW-0472">Membrane</keyword>
<comment type="caution">
    <text evidence="13">The sequence shown here is derived from an EMBL/GenBank/DDBJ whole genome shotgun (WGS) entry which is preliminary data.</text>
</comment>
<evidence type="ECO:0000256" key="8">
    <source>
        <dbReference type="ARBA" id="ARBA00023186"/>
    </source>
</evidence>